<gene>
    <name evidence="1" type="ORF">S12H4_50406</name>
</gene>
<protein>
    <submittedName>
        <fullName evidence="1">Uncharacterized protein</fullName>
    </submittedName>
</protein>
<organism evidence="1">
    <name type="scientific">marine sediment metagenome</name>
    <dbReference type="NCBI Taxonomy" id="412755"/>
    <lineage>
        <taxon>unclassified sequences</taxon>
        <taxon>metagenomes</taxon>
        <taxon>ecological metagenomes</taxon>
    </lineage>
</organism>
<comment type="caution">
    <text evidence="1">The sequence shown here is derived from an EMBL/GenBank/DDBJ whole genome shotgun (WGS) entry which is preliminary data.</text>
</comment>
<name>X1TK02_9ZZZZ</name>
<sequence length="53" mass="5919">MALVGDPRFEFYQNCADLEKLAQRLAANGIFRQAFLATLEGMDGSTPLWEQSP</sequence>
<dbReference type="AlphaFoldDB" id="X1TK02"/>
<evidence type="ECO:0000313" key="1">
    <source>
        <dbReference type="EMBL" id="GAJ05653.1"/>
    </source>
</evidence>
<reference evidence="1" key="1">
    <citation type="journal article" date="2014" name="Front. Microbiol.">
        <title>High frequency of phylogenetically diverse reductive dehalogenase-homologous genes in deep subseafloor sedimentary metagenomes.</title>
        <authorList>
            <person name="Kawai M."/>
            <person name="Futagami T."/>
            <person name="Toyoda A."/>
            <person name="Takaki Y."/>
            <person name="Nishi S."/>
            <person name="Hori S."/>
            <person name="Arai W."/>
            <person name="Tsubouchi T."/>
            <person name="Morono Y."/>
            <person name="Uchiyama I."/>
            <person name="Ito T."/>
            <person name="Fujiyama A."/>
            <person name="Inagaki F."/>
            <person name="Takami H."/>
        </authorList>
    </citation>
    <scope>NUCLEOTIDE SEQUENCE</scope>
    <source>
        <strain evidence="1">Expedition CK06-06</strain>
    </source>
</reference>
<proteinExistence type="predicted"/>
<dbReference type="EMBL" id="BARW01031735">
    <property type="protein sequence ID" value="GAJ05653.1"/>
    <property type="molecule type" value="Genomic_DNA"/>
</dbReference>
<accession>X1TK02</accession>